<dbReference type="Pfam" id="PF13432">
    <property type="entry name" value="TPR_16"/>
    <property type="match status" value="2"/>
</dbReference>
<organism evidence="3 4">
    <name type="scientific">Sphingobium fluviale</name>
    <dbReference type="NCBI Taxonomy" id="2506423"/>
    <lineage>
        <taxon>Bacteria</taxon>
        <taxon>Pseudomonadati</taxon>
        <taxon>Pseudomonadota</taxon>
        <taxon>Alphaproteobacteria</taxon>
        <taxon>Sphingomonadales</taxon>
        <taxon>Sphingomonadaceae</taxon>
        <taxon>Sphingobium</taxon>
    </lineage>
</organism>
<dbReference type="OrthoDB" id="9766710at2"/>
<keyword evidence="1" id="KW-0677">Repeat</keyword>
<evidence type="ECO:0000256" key="2">
    <source>
        <dbReference type="ARBA" id="ARBA00022803"/>
    </source>
</evidence>
<dbReference type="EMBL" id="SBKP01000009">
    <property type="protein sequence ID" value="RXR28388.1"/>
    <property type="molecule type" value="Genomic_DNA"/>
</dbReference>
<dbReference type="InterPro" id="IPR011990">
    <property type="entry name" value="TPR-like_helical_dom_sf"/>
</dbReference>
<keyword evidence="4" id="KW-1185">Reference proteome</keyword>
<sequence length="563" mass="59973">MAPIIPICERAVLRLKRWPGLMPVAVLLAQPAVVAGASAASTLTMEQQRLGAYVEARMAESDGAVQNAARAYAQALRLDPASPDIASRAFRQAVLAGDRALALKAARALDAAGLSQPDSSVLLLIDAMARSKWKEASALLERIEQEGNFAFIVPFMQSWVSMKDGPYDPPVVPVDKPYAVFAVRYLEEQLLLQRLALGDGVGAADTFLQARARGTAFGPAQRDAMAARFAALGRADLARDLRGTMQPASTSCAAVSHDFTPQGGLSRLLARLALDLIGQGDPTATLSIARMASFADDTDDDVRLLVARAALVADLYAEARTEAEKAGPCSPAYLEAQSLRLRAMIASAEDAEAVAEARRIAGAGDAHTLRLLGDVLSQTKDHKGAVVAYTQARALMQDKDDPALLLQLAAALEQSGNWRDAKPLLEKVVERAPDSTAALNYLGYAMADRGEDLPRAIALLERANRIAPKEPAFIDSLGWALFKAGQPDKALPLIEGAVAAAPGNAEINEHLGDILWALGRRFDARAAWRAALVGLDADKGEDAVRMRINRKLDFGAEVPKPAS</sequence>
<dbReference type="InterPro" id="IPR051012">
    <property type="entry name" value="CellSynth/LPSAsmb/PSIAsmb"/>
</dbReference>
<reference evidence="4" key="1">
    <citation type="submission" date="2019-01" db="EMBL/GenBank/DDBJ databases">
        <title>Cytophagaceae bacterium strain CAR-16.</title>
        <authorList>
            <person name="Chen W.-M."/>
        </authorList>
    </citation>
    <scope>NUCLEOTIDE SEQUENCE [LARGE SCALE GENOMIC DNA]</scope>
    <source>
        <strain evidence="4">CHR27</strain>
    </source>
</reference>
<dbReference type="PANTHER" id="PTHR45586">
    <property type="entry name" value="TPR REPEAT-CONTAINING PROTEIN PA4667"/>
    <property type="match status" value="1"/>
</dbReference>
<dbReference type="SUPFAM" id="SSF48452">
    <property type="entry name" value="TPR-like"/>
    <property type="match status" value="2"/>
</dbReference>
<evidence type="ECO:0000313" key="3">
    <source>
        <dbReference type="EMBL" id="RXR28388.1"/>
    </source>
</evidence>
<dbReference type="AlphaFoldDB" id="A0A4Q1KFC9"/>
<keyword evidence="2" id="KW-0802">TPR repeat</keyword>
<accession>A0A4Q1KFC9</accession>
<protein>
    <submittedName>
        <fullName evidence="3">Tetratricopeptide repeat protein</fullName>
    </submittedName>
</protein>
<dbReference type="InterPro" id="IPR019734">
    <property type="entry name" value="TPR_rpt"/>
</dbReference>
<evidence type="ECO:0000256" key="1">
    <source>
        <dbReference type="ARBA" id="ARBA00022737"/>
    </source>
</evidence>
<gene>
    <name evidence="3" type="ORF">EQG66_10080</name>
</gene>
<dbReference type="Gene3D" id="1.25.40.10">
    <property type="entry name" value="Tetratricopeptide repeat domain"/>
    <property type="match status" value="2"/>
</dbReference>
<evidence type="ECO:0000313" key="4">
    <source>
        <dbReference type="Proteomes" id="UP000290958"/>
    </source>
</evidence>
<dbReference type="Proteomes" id="UP000290958">
    <property type="component" value="Unassembled WGS sequence"/>
</dbReference>
<name>A0A4Q1KFC9_9SPHN</name>
<dbReference type="PANTHER" id="PTHR45586:SF14">
    <property type="entry name" value="TETRATRICOPEPTIDE TPR_2 REPEAT PROTEIN"/>
    <property type="match status" value="1"/>
</dbReference>
<proteinExistence type="predicted"/>
<dbReference type="RefSeq" id="WP_129404463.1">
    <property type="nucleotide sequence ID" value="NZ_SBKP01000009.1"/>
</dbReference>
<dbReference type="SMART" id="SM00028">
    <property type="entry name" value="TPR"/>
    <property type="match status" value="4"/>
</dbReference>
<comment type="caution">
    <text evidence="3">The sequence shown here is derived from an EMBL/GenBank/DDBJ whole genome shotgun (WGS) entry which is preliminary data.</text>
</comment>